<comment type="similarity">
    <text evidence="1">Belongs to the carbohydrate kinase pfkB family.</text>
</comment>
<feature type="binding site" evidence="12">
    <location>
        <begin position="252"/>
        <end position="253"/>
    </location>
    <ligand>
        <name>ATP</name>
        <dbReference type="ChEBI" id="CHEBI:30616"/>
    </ligand>
</feature>
<keyword evidence="12" id="KW-0963">Cytoplasm</keyword>
<proteinExistence type="inferred from homology"/>
<keyword evidence="9 12" id="KW-0460">Magnesium</keyword>
<feature type="binding site" evidence="12">
    <location>
        <position position="247"/>
    </location>
    <ligand>
        <name>K(+)</name>
        <dbReference type="ChEBI" id="CHEBI:29103"/>
    </ligand>
</feature>
<feature type="binding site" evidence="12">
    <location>
        <position position="286"/>
    </location>
    <ligand>
        <name>K(+)</name>
        <dbReference type="ChEBI" id="CHEBI:29103"/>
    </ligand>
</feature>
<dbReference type="UniPathway" id="UPA00916">
    <property type="reaction ID" value="UER00889"/>
</dbReference>
<evidence type="ECO:0000313" key="15">
    <source>
        <dbReference type="Proteomes" id="UP000215509"/>
    </source>
</evidence>
<feature type="binding site" evidence="12">
    <location>
        <position position="249"/>
    </location>
    <ligand>
        <name>K(+)</name>
        <dbReference type="ChEBI" id="CHEBI:29103"/>
    </ligand>
</feature>
<dbReference type="EMBL" id="NMQW01000034">
    <property type="protein sequence ID" value="OXM84097.1"/>
    <property type="molecule type" value="Genomic_DNA"/>
</dbReference>
<evidence type="ECO:0000256" key="7">
    <source>
        <dbReference type="ARBA" id="ARBA00022777"/>
    </source>
</evidence>
<comment type="function">
    <text evidence="12">Catalyzes the phosphorylation of ribose at O-5 in a reaction requiring ATP and magnesium. The resulting D-ribose-5-phosphate can then be used either for sythesis of nucleotides, histidine, and tryptophan, or as a component of the pentose phosphate pathway.</text>
</comment>
<evidence type="ECO:0000256" key="3">
    <source>
        <dbReference type="ARBA" id="ARBA00016943"/>
    </source>
</evidence>
<evidence type="ECO:0000256" key="9">
    <source>
        <dbReference type="ARBA" id="ARBA00022842"/>
    </source>
</evidence>
<feature type="binding site" evidence="12">
    <location>
        <position position="253"/>
    </location>
    <ligand>
        <name>substrate</name>
    </ligand>
</feature>
<dbReference type="GO" id="GO:0005829">
    <property type="term" value="C:cytosol"/>
    <property type="evidence" value="ECO:0007669"/>
    <property type="project" value="TreeGrafter"/>
</dbReference>
<evidence type="ECO:0000256" key="6">
    <source>
        <dbReference type="ARBA" id="ARBA00022741"/>
    </source>
</evidence>
<evidence type="ECO:0000313" key="14">
    <source>
        <dbReference type="EMBL" id="OXM84097.1"/>
    </source>
</evidence>
<evidence type="ECO:0000256" key="2">
    <source>
        <dbReference type="ARBA" id="ARBA00012035"/>
    </source>
</evidence>
<dbReference type="OrthoDB" id="9775849at2"/>
<dbReference type="NCBIfam" id="TIGR02152">
    <property type="entry name" value="D_ribokin_bact"/>
    <property type="match status" value="1"/>
</dbReference>
<dbReference type="GO" id="GO:0004747">
    <property type="term" value="F:ribokinase activity"/>
    <property type="evidence" value="ECO:0007669"/>
    <property type="project" value="UniProtKB-UniRule"/>
</dbReference>
<organism evidence="14 15">
    <name type="scientific">Paenibacillus rigui</name>
    <dbReference type="NCBI Taxonomy" id="554312"/>
    <lineage>
        <taxon>Bacteria</taxon>
        <taxon>Bacillati</taxon>
        <taxon>Bacillota</taxon>
        <taxon>Bacilli</taxon>
        <taxon>Bacillales</taxon>
        <taxon>Paenibacillaceae</taxon>
        <taxon>Paenibacillus</taxon>
    </lineage>
</organism>
<feature type="binding site" evidence="12">
    <location>
        <position position="141"/>
    </location>
    <ligand>
        <name>substrate</name>
    </ligand>
</feature>
<reference evidence="14 15" key="1">
    <citation type="submission" date="2017-07" db="EMBL/GenBank/DDBJ databases">
        <title>Genome sequencing and assembly of Paenibacillus rigui.</title>
        <authorList>
            <person name="Mayilraj S."/>
        </authorList>
    </citation>
    <scope>NUCLEOTIDE SEQUENCE [LARGE SCALE GENOMIC DNA]</scope>
    <source>
        <strain evidence="14 15">JCM 16352</strain>
    </source>
</reference>
<feature type="active site" description="Proton acceptor" evidence="12">
    <location>
        <position position="253"/>
    </location>
</feature>
<comment type="pathway">
    <text evidence="12">Carbohydrate metabolism; D-ribose degradation; D-ribose 5-phosphate from beta-D-ribopyranose: step 2/2.</text>
</comment>
<feature type="binding site" evidence="12">
    <location>
        <begin position="13"/>
        <end position="15"/>
    </location>
    <ligand>
        <name>substrate</name>
    </ligand>
</feature>
<keyword evidence="10 12" id="KW-0630">Potassium</keyword>
<dbReference type="InterPro" id="IPR002173">
    <property type="entry name" value="Carboh/pur_kinase_PfkB_CS"/>
</dbReference>
<dbReference type="CDD" id="cd01174">
    <property type="entry name" value="ribokinase"/>
    <property type="match status" value="1"/>
</dbReference>
<dbReference type="InterPro" id="IPR011877">
    <property type="entry name" value="Ribokinase"/>
</dbReference>
<evidence type="ECO:0000256" key="12">
    <source>
        <dbReference type="HAMAP-Rule" id="MF_01987"/>
    </source>
</evidence>
<dbReference type="InterPro" id="IPR002139">
    <property type="entry name" value="Ribo/fructo_kinase"/>
</dbReference>
<evidence type="ECO:0000256" key="1">
    <source>
        <dbReference type="ARBA" id="ARBA00005380"/>
    </source>
</evidence>
<feature type="binding site" evidence="12">
    <location>
        <position position="288"/>
    </location>
    <ligand>
        <name>K(+)</name>
        <dbReference type="ChEBI" id="CHEBI:29103"/>
    </ligand>
</feature>
<dbReference type="PANTHER" id="PTHR10584">
    <property type="entry name" value="SUGAR KINASE"/>
    <property type="match status" value="1"/>
</dbReference>
<dbReference type="PANTHER" id="PTHR10584:SF166">
    <property type="entry name" value="RIBOKINASE"/>
    <property type="match status" value="1"/>
</dbReference>
<dbReference type="PROSITE" id="PS00584">
    <property type="entry name" value="PFKB_KINASES_2"/>
    <property type="match status" value="1"/>
</dbReference>
<comment type="similarity">
    <text evidence="12">Belongs to the carbohydrate kinase PfkB family. Ribokinase subfamily.</text>
</comment>
<comment type="caution">
    <text evidence="12">Lacks conserved residue(s) required for the propagation of feature annotation.</text>
</comment>
<comment type="activity regulation">
    <text evidence="12">Activated by a monovalent cation that binds near, but not in, the active site. The most likely occupant of the site in vivo is potassium. Ion binding induces a conformational change that may alter substrate affinity.</text>
</comment>
<comment type="catalytic activity">
    <reaction evidence="12">
        <text>D-ribose + ATP = D-ribose 5-phosphate + ADP + H(+)</text>
        <dbReference type="Rhea" id="RHEA:13697"/>
        <dbReference type="ChEBI" id="CHEBI:15378"/>
        <dbReference type="ChEBI" id="CHEBI:30616"/>
        <dbReference type="ChEBI" id="CHEBI:47013"/>
        <dbReference type="ChEBI" id="CHEBI:78346"/>
        <dbReference type="ChEBI" id="CHEBI:456216"/>
        <dbReference type="EC" id="2.7.1.15"/>
    </reaction>
</comment>
<feature type="binding site" evidence="12">
    <location>
        <position position="185"/>
    </location>
    <ligand>
        <name>ATP</name>
        <dbReference type="ChEBI" id="CHEBI:30616"/>
    </ligand>
</feature>
<feature type="binding site" evidence="12">
    <location>
        <begin position="221"/>
        <end position="226"/>
    </location>
    <ligand>
        <name>ATP</name>
        <dbReference type="ChEBI" id="CHEBI:30616"/>
    </ligand>
</feature>
<keyword evidence="15" id="KW-1185">Reference proteome</keyword>
<dbReference type="Pfam" id="PF00294">
    <property type="entry name" value="PfkB"/>
    <property type="match status" value="1"/>
</dbReference>
<dbReference type="PRINTS" id="PR00990">
    <property type="entry name" value="RIBOKINASE"/>
</dbReference>
<dbReference type="PROSITE" id="PS00583">
    <property type="entry name" value="PFKB_KINASES_1"/>
    <property type="match status" value="1"/>
</dbReference>
<dbReference type="InterPro" id="IPR011611">
    <property type="entry name" value="PfkB_dom"/>
</dbReference>
<evidence type="ECO:0000256" key="8">
    <source>
        <dbReference type="ARBA" id="ARBA00022840"/>
    </source>
</evidence>
<name>A0A229UKX0_9BACL</name>
<dbReference type="GO" id="GO:0046872">
    <property type="term" value="F:metal ion binding"/>
    <property type="evidence" value="ECO:0007669"/>
    <property type="project" value="UniProtKB-KW"/>
</dbReference>
<keyword evidence="6 12" id="KW-0547">Nucleotide-binding</keyword>
<dbReference type="InterPro" id="IPR029056">
    <property type="entry name" value="Ribokinase-like"/>
</dbReference>
<dbReference type="Gene3D" id="3.40.1190.20">
    <property type="match status" value="1"/>
</dbReference>
<feature type="binding site" evidence="12">
    <location>
        <position position="283"/>
    </location>
    <ligand>
        <name>K(+)</name>
        <dbReference type="ChEBI" id="CHEBI:29103"/>
    </ligand>
</feature>
<dbReference type="GO" id="GO:0019303">
    <property type="term" value="P:D-ribose catabolic process"/>
    <property type="evidence" value="ECO:0007669"/>
    <property type="project" value="UniProtKB-UniRule"/>
</dbReference>
<sequence>MNQPKMVVIGSLNMDLVVTADRMPRIGETIEGSNIHYIPGGKGANQAVGCARLGAEVTMIGSVGQDAFGQQILSQLTNYGIVTERIVQLEGIPTGTATILHTAQDNCIVIVPGANGKTTEASVTSNREVIQHADIMLVQLEIPMATVLEALRTARSHGVKTVLNPAPAKPLTDELLSLVDILTPNETEFEALSGKSYPSEEELLEGMKAWENKYRQTLIITRGEKGSSYIHNGELRTAAAPSVQVVDTTGAGDCFNAALAYSLAAGGTLNDAVTFAIRAASLSVTKFGAQEGMPTYEEVIRSSLTQS</sequence>
<comment type="subcellular location">
    <subcellularLocation>
        <location evidence="12">Cytoplasm</location>
    </subcellularLocation>
</comment>
<keyword evidence="7 12" id="KW-0418">Kinase</keyword>
<evidence type="ECO:0000256" key="4">
    <source>
        <dbReference type="ARBA" id="ARBA00022679"/>
    </source>
</evidence>
<dbReference type="GO" id="GO:0005524">
    <property type="term" value="F:ATP binding"/>
    <property type="evidence" value="ECO:0007669"/>
    <property type="project" value="UniProtKB-UniRule"/>
</dbReference>
<comment type="subunit">
    <text evidence="12">Homodimer.</text>
</comment>
<evidence type="ECO:0000259" key="13">
    <source>
        <dbReference type="Pfam" id="PF00294"/>
    </source>
</evidence>
<keyword evidence="11 12" id="KW-0119">Carbohydrate metabolism</keyword>
<feature type="domain" description="Carbohydrate kinase PfkB" evidence="13">
    <location>
        <begin position="5"/>
        <end position="295"/>
    </location>
</feature>
<keyword evidence="8 12" id="KW-0067">ATP-binding</keyword>
<dbReference type="Proteomes" id="UP000215509">
    <property type="component" value="Unassembled WGS sequence"/>
</dbReference>
<dbReference type="HAMAP" id="MF_01987">
    <property type="entry name" value="Ribokinase"/>
    <property type="match status" value="1"/>
</dbReference>
<accession>A0A229UKX0</accession>
<dbReference type="RefSeq" id="WP_094017012.1">
    <property type="nucleotide sequence ID" value="NZ_NMQW01000034.1"/>
</dbReference>
<evidence type="ECO:0000256" key="11">
    <source>
        <dbReference type="ARBA" id="ARBA00023277"/>
    </source>
</evidence>
<evidence type="ECO:0000256" key="5">
    <source>
        <dbReference type="ARBA" id="ARBA00022723"/>
    </source>
</evidence>
<dbReference type="SUPFAM" id="SSF53613">
    <property type="entry name" value="Ribokinase-like"/>
    <property type="match status" value="1"/>
</dbReference>
<dbReference type="EC" id="2.7.1.15" evidence="2 12"/>
<protein>
    <recommendedName>
        <fullName evidence="3 12">Ribokinase</fullName>
        <shortName evidence="12">RK</shortName>
        <ecNumber evidence="2 12">2.7.1.15</ecNumber>
    </recommendedName>
</protein>
<gene>
    <name evidence="12 14" type="primary">rbsK</name>
    <name evidence="14" type="ORF">CF651_21890</name>
</gene>
<evidence type="ECO:0000256" key="10">
    <source>
        <dbReference type="ARBA" id="ARBA00022958"/>
    </source>
</evidence>
<feature type="binding site" evidence="12">
    <location>
        <begin position="41"/>
        <end position="45"/>
    </location>
    <ligand>
        <name>substrate</name>
    </ligand>
</feature>
<keyword evidence="4 12" id="KW-0808">Transferase</keyword>
<keyword evidence="5 12" id="KW-0479">Metal-binding</keyword>
<comment type="cofactor">
    <cofactor evidence="12">
        <name>Mg(2+)</name>
        <dbReference type="ChEBI" id="CHEBI:18420"/>
    </cofactor>
    <text evidence="12">Requires a divalent cation, most likely magnesium in vivo, as an electrophilic catalyst to aid phosphoryl group transfer. It is the chelate of the metal and the nucleotide that is the actual substrate.</text>
</comment>
<dbReference type="AlphaFoldDB" id="A0A229UKX0"/>
<comment type="caution">
    <text evidence="14">The sequence shown here is derived from an EMBL/GenBank/DDBJ whole genome shotgun (WGS) entry which is preliminary data.</text>
</comment>